<proteinExistence type="predicted"/>
<reference evidence="1" key="1">
    <citation type="submission" date="2023-07" db="EMBL/GenBank/DDBJ databases">
        <title>draft genome sequence of fig (Ficus carica).</title>
        <authorList>
            <person name="Takahashi T."/>
            <person name="Nishimura K."/>
        </authorList>
    </citation>
    <scope>NUCLEOTIDE SEQUENCE</scope>
</reference>
<dbReference type="EMBL" id="BTGU01000115">
    <property type="protein sequence ID" value="GMN61663.1"/>
    <property type="molecule type" value="Genomic_DNA"/>
</dbReference>
<accession>A0AA88DUD7</accession>
<evidence type="ECO:0000313" key="2">
    <source>
        <dbReference type="Proteomes" id="UP001187192"/>
    </source>
</evidence>
<evidence type="ECO:0000313" key="1">
    <source>
        <dbReference type="EMBL" id="GMN61663.1"/>
    </source>
</evidence>
<comment type="caution">
    <text evidence="1">The sequence shown here is derived from an EMBL/GenBank/DDBJ whole genome shotgun (WGS) entry which is preliminary data.</text>
</comment>
<protein>
    <submittedName>
        <fullName evidence="1">Uncharacterized protein</fullName>
    </submittedName>
</protein>
<gene>
    <name evidence="1" type="ORF">TIFTF001_030753</name>
</gene>
<dbReference type="Proteomes" id="UP001187192">
    <property type="component" value="Unassembled WGS sequence"/>
</dbReference>
<sequence length="63" mass="6945">MTTMDEDGDGFGDGDCAGNGRALATAIGTGENHHFEPYRLRPMVYIFLPIHEVKAYLMIEVLS</sequence>
<name>A0AA88DUD7_FICCA</name>
<organism evidence="1 2">
    <name type="scientific">Ficus carica</name>
    <name type="common">Common fig</name>
    <dbReference type="NCBI Taxonomy" id="3494"/>
    <lineage>
        <taxon>Eukaryota</taxon>
        <taxon>Viridiplantae</taxon>
        <taxon>Streptophyta</taxon>
        <taxon>Embryophyta</taxon>
        <taxon>Tracheophyta</taxon>
        <taxon>Spermatophyta</taxon>
        <taxon>Magnoliopsida</taxon>
        <taxon>eudicotyledons</taxon>
        <taxon>Gunneridae</taxon>
        <taxon>Pentapetalae</taxon>
        <taxon>rosids</taxon>
        <taxon>fabids</taxon>
        <taxon>Rosales</taxon>
        <taxon>Moraceae</taxon>
        <taxon>Ficeae</taxon>
        <taxon>Ficus</taxon>
    </lineage>
</organism>
<keyword evidence="2" id="KW-1185">Reference proteome</keyword>
<dbReference type="AlphaFoldDB" id="A0AA88DUD7"/>